<evidence type="ECO:0000256" key="3">
    <source>
        <dbReference type="ARBA" id="ARBA00022475"/>
    </source>
</evidence>
<feature type="region of interest" description="Disordered" evidence="7">
    <location>
        <begin position="460"/>
        <end position="488"/>
    </location>
</feature>
<dbReference type="EMBL" id="JBEYBR010000076">
    <property type="protein sequence ID" value="MEU2125102.1"/>
    <property type="molecule type" value="Genomic_DNA"/>
</dbReference>
<evidence type="ECO:0000256" key="7">
    <source>
        <dbReference type="SAM" id="MobiDB-lite"/>
    </source>
</evidence>
<feature type="transmembrane region" description="Helical" evidence="8">
    <location>
        <begin position="48"/>
        <end position="66"/>
    </location>
</feature>
<feature type="transmembrane region" description="Helical" evidence="8">
    <location>
        <begin position="138"/>
        <end position="159"/>
    </location>
</feature>
<dbReference type="PANTHER" id="PTHR42718:SF46">
    <property type="entry name" value="BLR6921 PROTEIN"/>
    <property type="match status" value="1"/>
</dbReference>
<evidence type="ECO:0000313" key="10">
    <source>
        <dbReference type="EMBL" id="MEU2125102.1"/>
    </source>
</evidence>
<feature type="transmembrane region" description="Helical" evidence="8">
    <location>
        <begin position="364"/>
        <end position="383"/>
    </location>
</feature>
<dbReference type="CDD" id="cd17321">
    <property type="entry name" value="MFS_MMR_MDR_like"/>
    <property type="match status" value="1"/>
</dbReference>
<evidence type="ECO:0000256" key="4">
    <source>
        <dbReference type="ARBA" id="ARBA00022692"/>
    </source>
</evidence>
<evidence type="ECO:0000256" key="1">
    <source>
        <dbReference type="ARBA" id="ARBA00004651"/>
    </source>
</evidence>
<feature type="transmembrane region" description="Helical" evidence="8">
    <location>
        <begin position="332"/>
        <end position="352"/>
    </location>
</feature>
<keyword evidence="4 8" id="KW-0812">Transmembrane</keyword>
<dbReference type="InterPro" id="IPR020846">
    <property type="entry name" value="MFS_dom"/>
</dbReference>
<keyword evidence="11" id="KW-1185">Reference proteome</keyword>
<evidence type="ECO:0000256" key="2">
    <source>
        <dbReference type="ARBA" id="ARBA00022448"/>
    </source>
</evidence>
<feature type="transmembrane region" description="Helical" evidence="8">
    <location>
        <begin position="165"/>
        <end position="188"/>
    </location>
</feature>
<feature type="domain" description="Major facilitator superfamily (MFS) profile" evidence="9">
    <location>
        <begin position="12"/>
        <end position="460"/>
    </location>
</feature>
<feature type="transmembrane region" description="Helical" evidence="8">
    <location>
        <begin position="108"/>
        <end position="126"/>
    </location>
</feature>
<dbReference type="Proteomes" id="UP001550535">
    <property type="component" value="Unassembled WGS sequence"/>
</dbReference>
<organism evidence="10 11">
    <name type="scientific">Nocardia niwae</name>
    <dbReference type="NCBI Taxonomy" id="626084"/>
    <lineage>
        <taxon>Bacteria</taxon>
        <taxon>Bacillati</taxon>
        <taxon>Actinomycetota</taxon>
        <taxon>Actinomycetes</taxon>
        <taxon>Mycobacteriales</taxon>
        <taxon>Nocardiaceae</taxon>
        <taxon>Nocardia</taxon>
    </lineage>
</organism>
<feature type="transmembrane region" description="Helical" evidence="8">
    <location>
        <begin position="224"/>
        <end position="247"/>
    </location>
</feature>
<proteinExistence type="predicted"/>
<feature type="transmembrane region" description="Helical" evidence="8">
    <location>
        <begin position="200"/>
        <end position="218"/>
    </location>
</feature>
<feature type="transmembrane region" description="Helical" evidence="8">
    <location>
        <begin position="299"/>
        <end position="320"/>
    </location>
</feature>
<comment type="caution">
    <text evidence="10">The sequence shown here is derived from an EMBL/GenBank/DDBJ whole genome shotgun (WGS) entry which is preliminary data.</text>
</comment>
<feature type="transmembrane region" description="Helical" evidence="8">
    <location>
        <begin position="12"/>
        <end position="36"/>
    </location>
</feature>
<dbReference type="Gene3D" id="1.20.1250.20">
    <property type="entry name" value="MFS general substrate transporter like domains"/>
    <property type="match status" value="1"/>
</dbReference>
<dbReference type="SUPFAM" id="SSF103473">
    <property type="entry name" value="MFS general substrate transporter"/>
    <property type="match status" value="1"/>
</dbReference>
<feature type="transmembrane region" description="Helical" evidence="8">
    <location>
        <begin position="268"/>
        <end position="287"/>
    </location>
</feature>
<comment type="subcellular location">
    <subcellularLocation>
        <location evidence="1">Cell membrane</location>
        <topology evidence="1">Multi-pass membrane protein</topology>
    </subcellularLocation>
</comment>
<protein>
    <submittedName>
        <fullName evidence="10">MFS transporter</fullName>
    </submittedName>
</protein>
<dbReference type="RefSeq" id="WP_357806659.1">
    <property type="nucleotide sequence ID" value="NZ_JBEYBM010000015.1"/>
</dbReference>
<evidence type="ECO:0000256" key="8">
    <source>
        <dbReference type="SAM" id="Phobius"/>
    </source>
</evidence>
<keyword evidence="6 8" id="KW-0472">Membrane</keyword>
<keyword evidence="2" id="KW-0813">Transport</keyword>
<dbReference type="InterPro" id="IPR011701">
    <property type="entry name" value="MFS"/>
</dbReference>
<dbReference type="InterPro" id="IPR036259">
    <property type="entry name" value="MFS_trans_sf"/>
</dbReference>
<dbReference type="Pfam" id="PF07690">
    <property type="entry name" value="MFS_1"/>
    <property type="match status" value="1"/>
</dbReference>
<feature type="transmembrane region" description="Helical" evidence="8">
    <location>
        <begin position="404"/>
        <end position="422"/>
    </location>
</feature>
<accession>A0ABV2XGT5</accession>
<sequence length="488" mass="48283">MYRNSLGRPGVALTAVAVAQFMVALDLAVVNVALPAIRADLGFAPVDLAWVVHVYALTFGGFLLLGGKACDLFGRRRLLTAGLAVFGIASLAGGFAQQPWQLVTARAIQGLAAAAVAPAALATLTTTFPEGPARVRALGVWSAVNAAGGALGVLVGGLLTEYADWRWVMFINVPIVAIASVAAVAGVAADRVSGRARIDVPGAVLGTSAIGLLVVGVVRSEHHGWLSAATAVTLGSGAVLLAAFLAVEARTSTPLVRLGLFGNRWVTGANVFVFLAGAGQFSAFYLVSLYQQQVLGMSAGAAGAAFVPFSLSVIAGTVVATRVGGTRSPKAALVLGGVLTTAGIGWFAFISADGGFLADVLGPSLLGGFGLGLCLAPVAAAATTGVAPHEAGMASGVFNSARQLGGCVGVAALATIAAARTGDSAAPAALNDGYALALGCAAGLFAVASVVAATVLPSTHRTTPTATPAADTMSPGAETAAGFSAARP</sequence>
<dbReference type="PANTHER" id="PTHR42718">
    <property type="entry name" value="MAJOR FACILITATOR SUPERFAMILY MULTIDRUG TRANSPORTER MFSC"/>
    <property type="match status" value="1"/>
</dbReference>
<keyword evidence="5 8" id="KW-1133">Transmembrane helix</keyword>
<feature type="transmembrane region" description="Helical" evidence="8">
    <location>
        <begin position="434"/>
        <end position="456"/>
    </location>
</feature>
<dbReference type="Gene3D" id="1.20.1720.10">
    <property type="entry name" value="Multidrug resistance protein D"/>
    <property type="match status" value="1"/>
</dbReference>
<evidence type="ECO:0000313" key="11">
    <source>
        <dbReference type="Proteomes" id="UP001550535"/>
    </source>
</evidence>
<dbReference type="PROSITE" id="PS50850">
    <property type="entry name" value="MFS"/>
    <property type="match status" value="1"/>
</dbReference>
<name>A0ABV2XGT5_9NOCA</name>
<reference evidence="10 11" key="1">
    <citation type="submission" date="2024-06" db="EMBL/GenBank/DDBJ databases">
        <title>The Natural Products Discovery Center: Release of the First 8490 Sequenced Strains for Exploring Actinobacteria Biosynthetic Diversity.</title>
        <authorList>
            <person name="Kalkreuter E."/>
            <person name="Kautsar S.A."/>
            <person name="Yang D."/>
            <person name="Bader C.D."/>
            <person name="Teijaro C.N."/>
            <person name="Fluegel L."/>
            <person name="Davis C.M."/>
            <person name="Simpson J.R."/>
            <person name="Lauterbach L."/>
            <person name="Steele A.D."/>
            <person name="Gui C."/>
            <person name="Meng S."/>
            <person name="Li G."/>
            <person name="Viehrig K."/>
            <person name="Ye F."/>
            <person name="Su P."/>
            <person name="Kiefer A.F."/>
            <person name="Nichols A."/>
            <person name="Cepeda A.J."/>
            <person name="Yan W."/>
            <person name="Fan B."/>
            <person name="Jiang Y."/>
            <person name="Adhikari A."/>
            <person name="Zheng C.-J."/>
            <person name="Schuster L."/>
            <person name="Cowan T.M."/>
            <person name="Smanski M.J."/>
            <person name="Chevrette M.G."/>
            <person name="De Carvalho L.P.S."/>
            <person name="Shen B."/>
        </authorList>
    </citation>
    <scope>NUCLEOTIDE SEQUENCE [LARGE SCALE GENOMIC DNA]</scope>
    <source>
        <strain evidence="10 11">NPDC019434</strain>
    </source>
</reference>
<evidence type="ECO:0000256" key="5">
    <source>
        <dbReference type="ARBA" id="ARBA00022989"/>
    </source>
</evidence>
<gene>
    <name evidence="10" type="ORF">ABZ507_25155</name>
</gene>
<evidence type="ECO:0000259" key="9">
    <source>
        <dbReference type="PROSITE" id="PS50850"/>
    </source>
</evidence>
<evidence type="ECO:0000256" key="6">
    <source>
        <dbReference type="ARBA" id="ARBA00023136"/>
    </source>
</evidence>
<feature type="transmembrane region" description="Helical" evidence="8">
    <location>
        <begin position="78"/>
        <end position="96"/>
    </location>
</feature>
<keyword evidence="3" id="KW-1003">Cell membrane</keyword>
<feature type="compositionally biased region" description="Low complexity" evidence="7">
    <location>
        <begin position="460"/>
        <end position="472"/>
    </location>
</feature>